<gene>
    <name evidence="2" type="ORF">FTV88_2948</name>
</gene>
<evidence type="ECO:0000313" key="2">
    <source>
        <dbReference type="EMBL" id="QGG49037.1"/>
    </source>
</evidence>
<organism evidence="2 3">
    <name type="scientific">Heliorestis convoluta</name>
    <dbReference type="NCBI Taxonomy" id="356322"/>
    <lineage>
        <taxon>Bacteria</taxon>
        <taxon>Bacillati</taxon>
        <taxon>Bacillota</taxon>
        <taxon>Clostridia</taxon>
        <taxon>Eubacteriales</taxon>
        <taxon>Heliobacteriaceae</taxon>
        <taxon>Heliorestis</taxon>
    </lineage>
</organism>
<dbReference type="OrthoDB" id="9785263at2"/>
<keyword evidence="3" id="KW-1185">Reference proteome</keyword>
<reference evidence="3" key="1">
    <citation type="submission" date="2019-11" db="EMBL/GenBank/DDBJ databases">
        <title>Genome sequence of Heliorestis convoluta strain HH, an alkaliphilic and minimalistic phototrophic bacterium from a soda lake in Egypt.</title>
        <authorList>
            <person name="Dewey E.D."/>
            <person name="Stokes L.M."/>
            <person name="Burchell B.M."/>
            <person name="Shaffer K.N."/>
            <person name="Huntington A.M."/>
            <person name="Baker J.M."/>
            <person name="Nadendla S."/>
            <person name="Giglio M.G."/>
            <person name="Touchman J.W."/>
            <person name="Blankenship R.E."/>
            <person name="Madigan M.T."/>
            <person name="Sattley W.M."/>
        </authorList>
    </citation>
    <scope>NUCLEOTIDE SEQUENCE [LARGE SCALE GENOMIC DNA]</scope>
    <source>
        <strain evidence="3">HH</strain>
    </source>
</reference>
<evidence type="ECO:0000313" key="3">
    <source>
        <dbReference type="Proteomes" id="UP000366051"/>
    </source>
</evidence>
<dbReference type="Proteomes" id="UP000366051">
    <property type="component" value="Chromosome"/>
</dbReference>
<name>A0A5Q2N2I9_9FIRM</name>
<accession>A0A5Q2N2I9</accession>
<dbReference type="KEGG" id="hcv:FTV88_2948"/>
<dbReference type="Pfam" id="PF00173">
    <property type="entry name" value="Cyt-b5"/>
    <property type="match status" value="1"/>
</dbReference>
<evidence type="ECO:0000259" key="1">
    <source>
        <dbReference type="SMART" id="SM01117"/>
    </source>
</evidence>
<dbReference type="EMBL" id="CP045875">
    <property type="protein sequence ID" value="QGG49037.1"/>
    <property type="molecule type" value="Genomic_DNA"/>
</dbReference>
<dbReference type="SMART" id="SM01117">
    <property type="entry name" value="Cyt-b5"/>
    <property type="match status" value="1"/>
</dbReference>
<dbReference type="RefSeq" id="WP_153726087.1">
    <property type="nucleotide sequence ID" value="NZ_CP045875.1"/>
</dbReference>
<dbReference type="InterPro" id="IPR001199">
    <property type="entry name" value="Cyt_B5-like_heme/steroid-bd"/>
</dbReference>
<dbReference type="Gene3D" id="3.10.120.10">
    <property type="entry name" value="Cytochrome b5-like heme/steroid binding domain"/>
    <property type="match status" value="1"/>
</dbReference>
<dbReference type="AlphaFoldDB" id="A0A5Q2N2I9"/>
<feature type="domain" description="Cytochrome b5 heme-binding" evidence="1">
    <location>
        <begin position="27"/>
        <end position="99"/>
    </location>
</feature>
<proteinExistence type="predicted"/>
<dbReference type="SUPFAM" id="SSF55856">
    <property type="entry name" value="Cytochrome b5-like heme/steroid binding domain"/>
    <property type="match status" value="1"/>
</dbReference>
<dbReference type="InterPro" id="IPR036400">
    <property type="entry name" value="Cyt_B5-like_heme/steroid_sf"/>
</dbReference>
<protein>
    <submittedName>
        <fullName evidence="2">Putative cytochrome b5</fullName>
    </submittedName>
</protein>
<sequence length="99" mass="11633">MLKKIWKRIRKKYVRQKNPLPVKEQTFTAEALKQYDGREGRPAYIAIDGIVYDVTKEPTWEAATHFQLLAGQNLTEPFQRCHRGRQDILERLPRVGLLV</sequence>